<feature type="transmembrane region" description="Helical" evidence="6">
    <location>
        <begin position="97"/>
        <end position="120"/>
    </location>
</feature>
<dbReference type="PANTHER" id="PTHR36506">
    <property type="entry name" value="PREFLAGELLIN PEPTIDASE"/>
    <property type="match status" value="1"/>
</dbReference>
<feature type="transmembrane region" description="Helical" evidence="6">
    <location>
        <begin position="132"/>
        <end position="148"/>
    </location>
</feature>
<gene>
    <name evidence="8" type="ORF">COC42_02595</name>
</gene>
<comment type="subcellular location">
    <subcellularLocation>
        <location evidence="1">Cell membrane</location>
        <topology evidence="1">Multi-pass membrane protein</topology>
    </subcellularLocation>
</comment>
<evidence type="ECO:0000313" key="9">
    <source>
        <dbReference type="Proteomes" id="UP000218366"/>
    </source>
</evidence>
<reference evidence="8 9" key="1">
    <citation type="submission" date="2017-09" db="EMBL/GenBank/DDBJ databases">
        <title>Sphingomonas spermidinifaciens 9NM-10, whole genome shotgun sequence.</title>
        <authorList>
            <person name="Feng G."/>
            <person name="Zhu H."/>
        </authorList>
    </citation>
    <scope>NUCLEOTIDE SEQUENCE [LARGE SCALE GENOMIC DNA]</scope>
    <source>
        <strain evidence="8 9">9NM-10</strain>
    </source>
</reference>
<dbReference type="InterPro" id="IPR052218">
    <property type="entry name" value="Preflagellin_Peptidase"/>
</dbReference>
<keyword evidence="5 6" id="KW-0472">Membrane</keyword>
<dbReference type="AlphaFoldDB" id="A0A2A4B695"/>
<dbReference type="GO" id="GO:0005886">
    <property type="term" value="C:plasma membrane"/>
    <property type="evidence" value="ECO:0007669"/>
    <property type="project" value="UniProtKB-SubCell"/>
</dbReference>
<accession>A0A2A4B695</accession>
<evidence type="ECO:0000256" key="6">
    <source>
        <dbReference type="SAM" id="Phobius"/>
    </source>
</evidence>
<feature type="transmembrane region" description="Helical" evidence="6">
    <location>
        <begin position="57"/>
        <end position="77"/>
    </location>
</feature>
<keyword evidence="3 6" id="KW-0812">Transmembrane</keyword>
<evidence type="ECO:0000256" key="3">
    <source>
        <dbReference type="ARBA" id="ARBA00022692"/>
    </source>
</evidence>
<evidence type="ECO:0000256" key="5">
    <source>
        <dbReference type="ARBA" id="ARBA00023136"/>
    </source>
</evidence>
<proteinExistence type="predicted"/>
<evidence type="ECO:0000256" key="1">
    <source>
        <dbReference type="ARBA" id="ARBA00004651"/>
    </source>
</evidence>
<keyword evidence="9" id="KW-1185">Reference proteome</keyword>
<dbReference type="PANTHER" id="PTHR36506:SF1">
    <property type="entry name" value="PREFLAGELLIN PEPTIDASE"/>
    <property type="match status" value="1"/>
</dbReference>
<dbReference type="Gene3D" id="1.20.120.1220">
    <property type="match status" value="1"/>
</dbReference>
<evidence type="ECO:0000259" key="7">
    <source>
        <dbReference type="Pfam" id="PF01478"/>
    </source>
</evidence>
<evidence type="ECO:0000313" key="8">
    <source>
        <dbReference type="EMBL" id="PCD03309.1"/>
    </source>
</evidence>
<protein>
    <submittedName>
        <fullName evidence="8">Peptidase</fullName>
    </submittedName>
</protein>
<keyword evidence="4 6" id="KW-1133">Transmembrane helix</keyword>
<dbReference type="EMBL" id="NWMW01000001">
    <property type="protein sequence ID" value="PCD03309.1"/>
    <property type="molecule type" value="Genomic_DNA"/>
</dbReference>
<organism evidence="8 9">
    <name type="scientific">Sphingomonas spermidinifaciens</name>
    <dbReference type="NCBI Taxonomy" id="1141889"/>
    <lineage>
        <taxon>Bacteria</taxon>
        <taxon>Pseudomonadati</taxon>
        <taxon>Pseudomonadota</taxon>
        <taxon>Alphaproteobacteria</taxon>
        <taxon>Sphingomonadales</taxon>
        <taxon>Sphingomonadaceae</taxon>
        <taxon>Sphingomonas</taxon>
    </lineage>
</organism>
<evidence type="ECO:0000256" key="2">
    <source>
        <dbReference type="ARBA" id="ARBA00022475"/>
    </source>
</evidence>
<keyword evidence="2" id="KW-1003">Cell membrane</keyword>
<feature type="transmembrane region" description="Helical" evidence="6">
    <location>
        <begin position="30"/>
        <end position="48"/>
    </location>
</feature>
<dbReference type="Pfam" id="PF01478">
    <property type="entry name" value="Peptidase_A24"/>
    <property type="match status" value="1"/>
</dbReference>
<feature type="domain" description="Prepilin type IV endopeptidase peptidase" evidence="7">
    <location>
        <begin position="12"/>
        <end position="115"/>
    </location>
</feature>
<name>A0A2A4B695_9SPHN</name>
<sequence>MGAGFAWFLPVALLCLLVSAGIEDVRRREIAHWKNAAIALLAPIWWWATGMPVWPNMAVQIGIALAIFALFTGLWALGQIGGGDVKLIGALALWVPLLPMISMLVLMSLIGGVIAALMLIERKWRRDPAVPQVPYGVAIACAALLTFHEPLLNHFR</sequence>
<dbReference type="GO" id="GO:0004190">
    <property type="term" value="F:aspartic-type endopeptidase activity"/>
    <property type="evidence" value="ECO:0007669"/>
    <property type="project" value="InterPro"/>
</dbReference>
<dbReference type="InterPro" id="IPR000045">
    <property type="entry name" value="Prepilin_IV_endopep_pep"/>
</dbReference>
<evidence type="ECO:0000256" key="4">
    <source>
        <dbReference type="ARBA" id="ARBA00022989"/>
    </source>
</evidence>
<dbReference type="Proteomes" id="UP000218366">
    <property type="component" value="Unassembled WGS sequence"/>
</dbReference>
<dbReference type="OrthoDB" id="5329005at2"/>
<comment type="caution">
    <text evidence="8">The sequence shown here is derived from an EMBL/GenBank/DDBJ whole genome shotgun (WGS) entry which is preliminary data.</text>
</comment>